<gene>
    <name evidence="1" type="ORF">J2W48_000613</name>
</gene>
<dbReference type="Proteomes" id="UP001269081">
    <property type="component" value="Unassembled WGS sequence"/>
</dbReference>
<dbReference type="Gene3D" id="3.40.50.620">
    <property type="entry name" value="HUPs"/>
    <property type="match status" value="1"/>
</dbReference>
<name>A0ABU1Y388_9FLAO</name>
<evidence type="ECO:0000313" key="2">
    <source>
        <dbReference type="Proteomes" id="UP001269081"/>
    </source>
</evidence>
<accession>A0ABU1Y388</accession>
<sequence>MGVKEKYNYYINNLEEVDTLLKKGAAKASVVADGVLDRVRKILGFGI</sequence>
<organism evidence="1 2">
    <name type="scientific">Flavobacterium piscis</name>
    <dbReference type="NCBI Taxonomy" id="1114874"/>
    <lineage>
        <taxon>Bacteria</taxon>
        <taxon>Pseudomonadati</taxon>
        <taxon>Bacteroidota</taxon>
        <taxon>Flavobacteriia</taxon>
        <taxon>Flavobacteriales</taxon>
        <taxon>Flavobacteriaceae</taxon>
        <taxon>Flavobacterium</taxon>
    </lineage>
</organism>
<protein>
    <recommendedName>
        <fullName evidence="3">Tryptophan--tRNA ligase</fullName>
    </recommendedName>
</protein>
<dbReference type="InterPro" id="IPR014729">
    <property type="entry name" value="Rossmann-like_a/b/a_fold"/>
</dbReference>
<evidence type="ECO:0008006" key="3">
    <source>
        <dbReference type="Google" id="ProtNLM"/>
    </source>
</evidence>
<dbReference type="EMBL" id="JAVDWQ010000001">
    <property type="protein sequence ID" value="MDR7208692.1"/>
    <property type="molecule type" value="Genomic_DNA"/>
</dbReference>
<evidence type="ECO:0000313" key="1">
    <source>
        <dbReference type="EMBL" id="MDR7208692.1"/>
    </source>
</evidence>
<dbReference type="Gene3D" id="1.10.240.10">
    <property type="entry name" value="Tyrosyl-Transfer RNA Synthetase"/>
    <property type="match status" value="1"/>
</dbReference>
<comment type="caution">
    <text evidence="1">The sequence shown here is derived from an EMBL/GenBank/DDBJ whole genome shotgun (WGS) entry which is preliminary data.</text>
</comment>
<proteinExistence type="predicted"/>
<reference evidence="1 2" key="1">
    <citation type="submission" date="2023-07" db="EMBL/GenBank/DDBJ databases">
        <title>Sorghum-associated microbial communities from plants grown in Nebraska, USA.</title>
        <authorList>
            <person name="Schachtman D."/>
        </authorList>
    </citation>
    <scope>NUCLEOTIDE SEQUENCE [LARGE SCALE GENOMIC DNA]</scope>
    <source>
        <strain evidence="1 2">4129</strain>
    </source>
</reference>
<keyword evidence="2" id="KW-1185">Reference proteome</keyword>